<evidence type="ECO:0000313" key="2">
    <source>
        <dbReference type="Proteomes" id="UP000324222"/>
    </source>
</evidence>
<accession>A0A5B7G1R6</accession>
<reference evidence="1 2" key="1">
    <citation type="submission" date="2019-05" db="EMBL/GenBank/DDBJ databases">
        <title>Another draft genome of Portunus trituberculatus and its Hox gene families provides insights of decapod evolution.</title>
        <authorList>
            <person name="Jeong J.-H."/>
            <person name="Song I."/>
            <person name="Kim S."/>
            <person name="Choi T."/>
            <person name="Kim D."/>
            <person name="Ryu S."/>
            <person name="Kim W."/>
        </authorList>
    </citation>
    <scope>NUCLEOTIDE SEQUENCE [LARGE SCALE GENOMIC DNA]</scope>
    <source>
        <tissue evidence="1">Muscle</tissue>
    </source>
</reference>
<sequence length="64" mass="6872">MLQREGAAGSQQRECCAASVYRQSRYAWTSAIVSGGVADELPRRVVIVPLAAQLSDRRGVHSGV</sequence>
<keyword evidence="2" id="KW-1185">Reference proteome</keyword>
<dbReference type="Proteomes" id="UP000324222">
    <property type="component" value="Unassembled WGS sequence"/>
</dbReference>
<proteinExistence type="predicted"/>
<evidence type="ECO:0000313" key="1">
    <source>
        <dbReference type="EMBL" id="MPC51487.1"/>
    </source>
</evidence>
<dbReference type="AlphaFoldDB" id="A0A5B7G1R6"/>
<name>A0A5B7G1R6_PORTR</name>
<dbReference type="EMBL" id="VSRR010010210">
    <property type="protein sequence ID" value="MPC51487.1"/>
    <property type="molecule type" value="Genomic_DNA"/>
</dbReference>
<protein>
    <submittedName>
        <fullName evidence="1">Uncharacterized protein</fullName>
    </submittedName>
</protein>
<organism evidence="1 2">
    <name type="scientific">Portunus trituberculatus</name>
    <name type="common">Swimming crab</name>
    <name type="synonym">Neptunus trituberculatus</name>
    <dbReference type="NCBI Taxonomy" id="210409"/>
    <lineage>
        <taxon>Eukaryota</taxon>
        <taxon>Metazoa</taxon>
        <taxon>Ecdysozoa</taxon>
        <taxon>Arthropoda</taxon>
        <taxon>Crustacea</taxon>
        <taxon>Multicrustacea</taxon>
        <taxon>Malacostraca</taxon>
        <taxon>Eumalacostraca</taxon>
        <taxon>Eucarida</taxon>
        <taxon>Decapoda</taxon>
        <taxon>Pleocyemata</taxon>
        <taxon>Brachyura</taxon>
        <taxon>Eubrachyura</taxon>
        <taxon>Portunoidea</taxon>
        <taxon>Portunidae</taxon>
        <taxon>Portuninae</taxon>
        <taxon>Portunus</taxon>
    </lineage>
</organism>
<comment type="caution">
    <text evidence="1">The sequence shown here is derived from an EMBL/GenBank/DDBJ whole genome shotgun (WGS) entry which is preliminary data.</text>
</comment>
<gene>
    <name evidence="1" type="ORF">E2C01_045333</name>
</gene>